<organism evidence="11 12">
    <name type="scientific">Ilex paraguariensis</name>
    <name type="common">yerba mate</name>
    <dbReference type="NCBI Taxonomy" id="185542"/>
    <lineage>
        <taxon>Eukaryota</taxon>
        <taxon>Viridiplantae</taxon>
        <taxon>Streptophyta</taxon>
        <taxon>Embryophyta</taxon>
        <taxon>Tracheophyta</taxon>
        <taxon>Spermatophyta</taxon>
        <taxon>Magnoliopsida</taxon>
        <taxon>eudicotyledons</taxon>
        <taxon>Gunneridae</taxon>
        <taxon>Pentapetalae</taxon>
        <taxon>asterids</taxon>
        <taxon>campanulids</taxon>
        <taxon>Aquifoliales</taxon>
        <taxon>Aquifoliaceae</taxon>
        <taxon>Ilex</taxon>
    </lineage>
</organism>
<protein>
    <recommendedName>
        <fullName evidence="10">Smr domain-containing protein</fullName>
    </recommendedName>
</protein>
<dbReference type="Proteomes" id="UP001642360">
    <property type="component" value="Unassembled WGS sequence"/>
</dbReference>
<dbReference type="AlphaFoldDB" id="A0ABC8ULD3"/>
<evidence type="ECO:0000256" key="6">
    <source>
        <dbReference type="ARBA" id="ARBA00022840"/>
    </source>
</evidence>
<dbReference type="Pfam" id="PF01713">
    <property type="entry name" value="Smr"/>
    <property type="match status" value="1"/>
</dbReference>
<reference evidence="11 12" key="1">
    <citation type="submission" date="2024-02" db="EMBL/GenBank/DDBJ databases">
        <authorList>
            <person name="Vignale AGUSTIN F."/>
            <person name="Sosa J E."/>
            <person name="Modenutti C."/>
        </authorList>
    </citation>
    <scope>NUCLEOTIDE SEQUENCE [LARGE SCALE GENOMIC DNA]</scope>
</reference>
<dbReference type="SUPFAM" id="SSF160443">
    <property type="entry name" value="SMR domain-like"/>
    <property type="match status" value="1"/>
</dbReference>
<evidence type="ECO:0000256" key="1">
    <source>
        <dbReference type="ARBA" id="ARBA00022722"/>
    </source>
</evidence>
<feature type="region of interest" description="Disordered" evidence="9">
    <location>
        <begin position="135"/>
        <end position="156"/>
    </location>
</feature>
<evidence type="ECO:0000259" key="10">
    <source>
        <dbReference type="PROSITE" id="PS50828"/>
    </source>
</evidence>
<dbReference type="Pfam" id="PF12481">
    <property type="entry name" value="DUF3700"/>
    <property type="match status" value="1"/>
</dbReference>
<dbReference type="InterPro" id="IPR024286">
    <property type="entry name" value="DUF3700"/>
</dbReference>
<proteinExistence type="predicted"/>
<evidence type="ECO:0000256" key="2">
    <source>
        <dbReference type="ARBA" id="ARBA00022730"/>
    </source>
</evidence>
<keyword evidence="5" id="KW-0378">Hydrolase</keyword>
<name>A0ABC8ULD3_9AQUA</name>
<dbReference type="SMART" id="SM00463">
    <property type="entry name" value="SMR"/>
    <property type="match status" value="1"/>
</dbReference>
<dbReference type="GO" id="GO:0004519">
    <property type="term" value="F:endonuclease activity"/>
    <property type="evidence" value="ECO:0007669"/>
    <property type="project" value="UniProtKB-KW"/>
</dbReference>
<feature type="domain" description="Smr" evidence="10">
    <location>
        <begin position="180"/>
        <end position="251"/>
    </location>
</feature>
<dbReference type="PANTHER" id="PTHR48466:SF1">
    <property type="entry name" value="SMR DOMAIN-CONTAINING PROTEIN"/>
    <property type="match status" value="1"/>
</dbReference>
<keyword evidence="3" id="KW-0547">Nucleotide-binding</keyword>
<evidence type="ECO:0000256" key="4">
    <source>
        <dbReference type="ARBA" id="ARBA00022759"/>
    </source>
</evidence>
<evidence type="ECO:0000256" key="9">
    <source>
        <dbReference type="SAM" id="MobiDB-lite"/>
    </source>
</evidence>
<keyword evidence="8" id="KW-0238">DNA-binding</keyword>
<evidence type="ECO:0000256" key="7">
    <source>
        <dbReference type="ARBA" id="ARBA00022884"/>
    </source>
</evidence>
<evidence type="ECO:0000313" key="12">
    <source>
        <dbReference type="Proteomes" id="UP001642360"/>
    </source>
</evidence>
<dbReference type="InterPro" id="IPR036063">
    <property type="entry name" value="Smr_dom_sf"/>
</dbReference>
<evidence type="ECO:0000313" key="11">
    <source>
        <dbReference type="EMBL" id="CAK9181793.1"/>
    </source>
</evidence>
<gene>
    <name evidence="11" type="ORF">ILEXP_LOCUS51905</name>
</gene>
<dbReference type="FunFam" id="3.30.1370.110:FF:000004">
    <property type="entry name" value="Endonuclease MutS2"/>
    <property type="match status" value="1"/>
</dbReference>
<keyword evidence="7" id="KW-0694">RNA-binding</keyword>
<comment type="caution">
    <text evidence="11">The sequence shown here is derived from an EMBL/GenBank/DDBJ whole genome shotgun (WGS) entry which is preliminary data.</text>
</comment>
<dbReference type="Pfam" id="PF20297">
    <property type="entry name" value="MSSS"/>
    <property type="match status" value="1"/>
</dbReference>
<evidence type="ECO:0000256" key="5">
    <source>
        <dbReference type="ARBA" id="ARBA00022801"/>
    </source>
</evidence>
<dbReference type="PANTHER" id="PTHR48466">
    <property type="entry name" value="OS10G0509000 PROTEIN-RELATED"/>
    <property type="match status" value="1"/>
</dbReference>
<keyword evidence="2" id="KW-0699">rRNA-binding</keyword>
<sequence length="251" mass="27456">MLAVFEKGVANPPEELSLPAAGRPSLRARKEIAEIFQSWRRDSTLYGLSNGNFMALSHEGEFPLHPSPKDGFAPRETDGSYIPQLGEQVYVKALGNKLATVVEAPGDDDAVLVQYGKIRVRVNISSLRAISNSERNAASSNVPQLKRQAQGSRNFRNASEASNVEANSYGPAIQTSKNTVDLRGMRVEEASHHLNIAISARAPNSVLFIIHGMGTGVVKECVLEILRKHPRIAKFEQESPMNYGCTVAYIK</sequence>
<dbReference type="InterPro" id="IPR045076">
    <property type="entry name" value="MutS"/>
</dbReference>
<keyword evidence="4" id="KW-0255">Endonuclease</keyword>
<dbReference type="GO" id="GO:0016787">
    <property type="term" value="F:hydrolase activity"/>
    <property type="evidence" value="ECO:0007669"/>
    <property type="project" value="UniProtKB-KW"/>
</dbReference>
<keyword evidence="12" id="KW-1185">Reference proteome</keyword>
<dbReference type="GO" id="GO:0019843">
    <property type="term" value="F:rRNA binding"/>
    <property type="evidence" value="ECO:0007669"/>
    <property type="project" value="UniProtKB-KW"/>
</dbReference>
<evidence type="ECO:0000256" key="8">
    <source>
        <dbReference type="ARBA" id="ARBA00023125"/>
    </source>
</evidence>
<dbReference type="PROSITE" id="PS50828">
    <property type="entry name" value="SMR"/>
    <property type="match status" value="1"/>
</dbReference>
<keyword evidence="1" id="KW-0540">Nuclease</keyword>
<evidence type="ECO:0000256" key="3">
    <source>
        <dbReference type="ARBA" id="ARBA00022741"/>
    </source>
</evidence>
<dbReference type="GO" id="GO:0003677">
    <property type="term" value="F:DNA binding"/>
    <property type="evidence" value="ECO:0007669"/>
    <property type="project" value="UniProtKB-KW"/>
</dbReference>
<dbReference type="Gene3D" id="3.30.1370.110">
    <property type="match status" value="1"/>
</dbReference>
<dbReference type="EMBL" id="CAUOFW020008168">
    <property type="protein sequence ID" value="CAK9181793.1"/>
    <property type="molecule type" value="Genomic_DNA"/>
</dbReference>
<dbReference type="InterPro" id="IPR002625">
    <property type="entry name" value="Smr_dom"/>
</dbReference>
<dbReference type="GO" id="GO:0005524">
    <property type="term" value="F:ATP binding"/>
    <property type="evidence" value="ECO:0007669"/>
    <property type="project" value="UniProtKB-KW"/>
</dbReference>
<accession>A0ABC8ULD3</accession>
<dbReference type="InterPro" id="IPR046893">
    <property type="entry name" value="MSSS"/>
</dbReference>
<keyword evidence="6" id="KW-0067">ATP-binding</keyword>